<organism evidence="3 4">
    <name type="scientific">Yersinia phage vB_YenM_TG1</name>
    <dbReference type="NCBI Taxonomy" id="1589265"/>
    <lineage>
        <taxon>Viruses</taxon>
        <taxon>Duplodnaviria</taxon>
        <taxon>Heunggongvirae</taxon>
        <taxon>Uroviricota</taxon>
        <taxon>Caudoviricetes</taxon>
        <taxon>Pantevenvirales</taxon>
        <taxon>Straboviridae</taxon>
        <taxon>Tevenvirinae</taxon>
        <taxon>Tegunavirus</taxon>
        <taxon>Tegunavirus yenmtg1</taxon>
    </lineage>
</organism>
<evidence type="ECO:0000313" key="4">
    <source>
        <dbReference type="Proteomes" id="UP000031805"/>
    </source>
</evidence>
<feature type="domain" description="Baseplate structural protein Gp9/Gp10 N-terminal" evidence="1">
    <location>
        <begin position="7"/>
        <end position="167"/>
    </location>
</feature>
<dbReference type="EMBL" id="KP202158">
    <property type="protein sequence ID" value="AJD81966.1"/>
    <property type="molecule type" value="Genomic_DNA"/>
</dbReference>
<dbReference type="InterPro" id="IPR036240">
    <property type="entry name" value="Gp9-like_sf"/>
</dbReference>
<dbReference type="Pfam" id="PF07880">
    <property type="entry name" value="T4_gp9_10_N"/>
    <property type="match status" value="1"/>
</dbReference>
<dbReference type="Pfam" id="PF23618">
    <property type="entry name" value="T4_gp9_10_C"/>
    <property type="match status" value="1"/>
</dbReference>
<evidence type="ECO:0000313" key="3">
    <source>
        <dbReference type="EMBL" id="AJD81966.1"/>
    </source>
</evidence>
<sequence length="288" mass="31182">MVTQVAKRVVDVGELGNASTGDILYDGGVKINENFDSVYNAFADQRLFATDEGANLQLIHATGYYQKTNDPAAFVPPVPIGSMHDIDTTTGTIYVNLPKGKLGEGVIFANFNGSISINNALVIRPNDRFVGVSGELKITSPFVKVECWCISDSGGVSVWNYSIGSLFGTSYTSVDATYRLTAATPRDIVISHKDEFRTIKLLLTATSDDGRKVKSSEVNLLVDPINNLVYNTEYASIRLGSTDEEDEIYTANYTVNAQGYITLTARTDVVGIVLAVKTINTQRIGVAI</sequence>
<proteinExistence type="predicted"/>
<dbReference type="SUPFAM" id="SSF50017">
    <property type="entry name" value="gp9"/>
    <property type="match status" value="1"/>
</dbReference>
<dbReference type="GeneID" id="26627480"/>
<dbReference type="Gene3D" id="2.60.40.1680">
    <property type="entry name" value="4-oxalocrotonate tautomerase-like"/>
    <property type="match status" value="1"/>
</dbReference>
<evidence type="ECO:0000259" key="2">
    <source>
        <dbReference type="Pfam" id="PF23618"/>
    </source>
</evidence>
<gene>
    <name evidence="3" type="ORF">YenMTG1_156</name>
</gene>
<dbReference type="Gene3D" id="1.20.5.960">
    <property type="entry name" value="Bacteriophage t4 gene product 9 (gp9)"/>
    <property type="match status" value="1"/>
</dbReference>
<evidence type="ECO:0000259" key="1">
    <source>
        <dbReference type="Pfam" id="PF07880"/>
    </source>
</evidence>
<accession>A0A0B5A4J3</accession>
<dbReference type="InterPro" id="IPR027411">
    <property type="entry name" value="Gp9/Gp10_mid_dom_sf"/>
</dbReference>
<dbReference type="KEGG" id="vg:26627480"/>
<dbReference type="Proteomes" id="UP000031805">
    <property type="component" value="Segment"/>
</dbReference>
<dbReference type="InterPro" id="IPR056391">
    <property type="entry name" value="Baseplate_gp9_C"/>
</dbReference>
<reference evidence="3 4" key="1">
    <citation type="submission" date="2014-11" db="EMBL/GenBank/DDBJ databases">
        <title>Complete genome sequence of vB_YenM_TG1, a broad host range bacteriophage which infects Yersinia enterocolitica.</title>
        <authorList>
            <person name="Leon-Velarde C.G."/>
            <person name="Kropinski A.M."/>
            <person name="Chen S."/>
            <person name="Griffiths M.W."/>
            <person name="Odumeru J.A."/>
        </authorList>
    </citation>
    <scope>NUCLEOTIDE SEQUENCE [LARGE SCALE GENOMIC DNA]</scope>
</reference>
<dbReference type="GO" id="GO:0019076">
    <property type="term" value="P:viral release from host cell"/>
    <property type="evidence" value="ECO:0007669"/>
    <property type="project" value="InterPro"/>
</dbReference>
<protein>
    <submittedName>
        <fullName evidence="3">Baseplate wedge tail fiber connector</fullName>
    </submittedName>
</protein>
<feature type="domain" description="Baseplate protein gp9-like C-terminal" evidence="2">
    <location>
        <begin position="173"/>
        <end position="265"/>
    </location>
</feature>
<dbReference type="InterPro" id="IPR027412">
    <property type="entry name" value="Gp9_C_dom_sf"/>
</dbReference>
<dbReference type="InterPro" id="IPR008987">
    <property type="entry name" value="Baseplate_struct_prot_Gp9/10_N"/>
</dbReference>
<name>A0A0B5A4J3_9CAUD</name>
<dbReference type="Gene3D" id="2.60.120.640">
    <property type="entry name" value="gp9"/>
    <property type="match status" value="1"/>
</dbReference>
<keyword evidence="4" id="KW-1185">Reference proteome</keyword>
<dbReference type="RefSeq" id="YP_009200417.1">
    <property type="nucleotide sequence ID" value="NC_028820.1"/>
</dbReference>